<evidence type="ECO:0000256" key="1">
    <source>
        <dbReference type="ARBA" id="ARBA00001668"/>
    </source>
</evidence>
<dbReference type="GO" id="GO:0003906">
    <property type="term" value="F:DNA-(apurinic or apyrimidinic site) endonuclease activity"/>
    <property type="evidence" value="ECO:0007669"/>
    <property type="project" value="InterPro"/>
</dbReference>
<dbReference type="GO" id="GO:0008270">
    <property type="term" value="F:zinc ion binding"/>
    <property type="evidence" value="ECO:0007669"/>
    <property type="project" value="InterPro"/>
</dbReference>
<dbReference type="PANTHER" id="PTHR22993">
    <property type="entry name" value="FORMAMIDOPYRIMIDINE-DNA GLYCOSYLASE"/>
    <property type="match status" value="1"/>
</dbReference>
<dbReference type="CDD" id="cd08966">
    <property type="entry name" value="EcFpg-like_N"/>
    <property type="match status" value="1"/>
</dbReference>
<keyword evidence="7" id="KW-0456">Lyase</keyword>
<evidence type="ECO:0000256" key="8">
    <source>
        <dbReference type="ARBA" id="ARBA00023268"/>
    </source>
</evidence>
<dbReference type="PROSITE" id="PS51068">
    <property type="entry name" value="FPG_CAT"/>
    <property type="match status" value="1"/>
</dbReference>
<dbReference type="EMBL" id="BARU01016646">
    <property type="protein sequence ID" value="GAH50894.1"/>
    <property type="molecule type" value="Genomic_DNA"/>
</dbReference>
<evidence type="ECO:0000256" key="7">
    <source>
        <dbReference type="ARBA" id="ARBA00023239"/>
    </source>
</evidence>
<keyword evidence="8" id="KW-0511">Multifunctional enzyme</keyword>
<organism evidence="11">
    <name type="scientific">marine sediment metagenome</name>
    <dbReference type="NCBI Taxonomy" id="412755"/>
    <lineage>
        <taxon>unclassified sequences</taxon>
        <taxon>metagenomes</taxon>
        <taxon>ecological metagenomes</taxon>
    </lineage>
</organism>
<comment type="similarity">
    <text evidence="2">Belongs to the FPG family.</text>
</comment>
<evidence type="ECO:0000256" key="4">
    <source>
        <dbReference type="ARBA" id="ARBA00022801"/>
    </source>
</evidence>
<dbReference type="InterPro" id="IPR010979">
    <property type="entry name" value="Ribosomal_uS13-like_H2TH"/>
</dbReference>
<dbReference type="Pfam" id="PF06831">
    <property type="entry name" value="H2TH"/>
    <property type="match status" value="1"/>
</dbReference>
<evidence type="ECO:0000313" key="11">
    <source>
        <dbReference type="EMBL" id="GAH50894.1"/>
    </source>
</evidence>
<dbReference type="SMART" id="SM01232">
    <property type="entry name" value="H2TH"/>
    <property type="match status" value="1"/>
</dbReference>
<keyword evidence="3" id="KW-0227">DNA damage</keyword>
<dbReference type="SUPFAM" id="SSF46946">
    <property type="entry name" value="S13-like H2TH domain"/>
    <property type="match status" value="1"/>
</dbReference>
<dbReference type="Gene3D" id="1.10.8.50">
    <property type="match status" value="1"/>
</dbReference>
<sequence>MPELPEVETIKNELMPNIVGRKLTGVTLFWDGIVRQPSVADFRSRLTGQKITGLARNGKYLIVSLTGDDLLIIHLKMSGSLLISRDSSEPPKYTRAIIHLDRGTNIFFRDPRKFGVMWLVEDKNTIVGKLGPEPLEDNFTPQVLAQRLKNRTAPIKALLFDQSFIAGIGNMYADEALFAAGI</sequence>
<evidence type="ECO:0000256" key="2">
    <source>
        <dbReference type="ARBA" id="ARBA00009409"/>
    </source>
</evidence>
<keyword evidence="9" id="KW-0326">Glycosidase</keyword>
<keyword evidence="4" id="KW-0378">Hydrolase</keyword>
<feature type="non-terminal residue" evidence="11">
    <location>
        <position position="182"/>
    </location>
</feature>
<dbReference type="GO" id="GO:0016829">
    <property type="term" value="F:lyase activity"/>
    <property type="evidence" value="ECO:0007669"/>
    <property type="project" value="UniProtKB-KW"/>
</dbReference>
<comment type="caution">
    <text evidence="11">The sequence shown here is derived from an EMBL/GenBank/DDBJ whole genome shotgun (WGS) entry which is preliminary data.</text>
</comment>
<keyword evidence="6" id="KW-0234">DNA repair</keyword>
<dbReference type="Pfam" id="PF01149">
    <property type="entry name" value="Fapy_DNA_glyco"/>
    <property type="match status" value="1"/>
</dbReference>
<gene>
    <name evidence="11" type="ORF">S03H2_27662</name>
</gene>
<proteinExistence type="inferred from homology"/>
<dbReference type="PANTHER" id="PTHR22993:SF9">
    <property type="entry name" value="FORMAMIDOPYRIMIDINE-DNA GLYCOSYLASE"/>
    <property type="match status" value="1"/>
</dbReference>
<dbReference type="AlphaFoldDB" id="X1HAM6"/>
<dbReference type="SUPFAM" id="SSF81624">
    <property type="entry name" value="N-terminal domain of MutM-like DNA repair proteins"/>
    <property type="match status" value="1"/>
</dbReference>
<dbReference type="Gene3D" id="3.20.190.10">
    <property type="entry name" value="MutM-like, N-terminal"/>
    <property type="match status" value="1"/>
</dbReference>
<dbReference type="GO" id="GO:0006284">
    <property type="term" value="P:base-excision repair"/>
    <property type="evidence" value="ECO:0007669"/>
    <property type="project" value="InterPro"/>
</dbReference>
<dbReference type="InterPro" id="IPR015886">
    <property type="entry name" value="H2TH_FPG"/>
</dbReference>
<protein>
    <recommendedName>
        <fullName evidence="10">Formamidopyrimidine-DNA glycosylase catalytic domain-containing protein</fullName>
    </recommendedName>
</protein>
<dbReference type="InterPro" id="IPR035937">
    <property type="entry name" value="FPG_N"/>
</dbReference>
<dbReference type="GO" id="GO:0034039">
    <property type="term" value="F:8-oxo-7,8-dihydroguanine DNA N-glycosylase activity"/>
    <property type="evidence" value="ECO:0007669"/>
    <property type="project" value="TreeGrafter"/>
</dbReference>
<comment type="catalytic activity">
    <reaction evidence="1">
        <text>Hydrolysis of DNA containing ring-opened 7-methylguanine residues, releasing 2,6-diamino-4-hydroxy-5-(N-methyl)formamidopyrimidine.</text>
        <dbReference type="EC" id="3.2.2.23"/>
    </reaction>
</comment>
<name>X1HAM6_9ZZZZ</name>
<dbReference type="InterPro" id="IPR012319">
    <property type="entry name" value="FPG_cat"/>
</dbReference>
<dbReference type="SMART" id="SM00898">
    <property type="entry name" value="Fapy_DNA_glyco"/>
    <property type="match status" value="1"/>
</dbReference>
<dbReference type="GO" id="GO:0003684">
    <property type="term" value="F:damaged DNA binding"/>
    <property type="evidence" value="ECO:0007669"/>
    <property type="project" value="InterPro"/>
</dbReference>
<reference evidence="11" key="1">
    <citation type="journal article" date="2014" name="Front. Microbiol.">
        <title>High frequency of phylogenetically diverse reductive dehalogenase-homologous genes in deep subseafloor sedimentary metagenomes.</title>
        <authorList>
            <person name="Kawai M."/>
            <person name="Futagami T."/>
            <person name="Toyoda A."/>
            <person name="Takaki Y."/>
            <person name="Nishi S."/>
            <person name="Hori S."/>
            <person name="Arai W."/>
            <person name="Tsubouchi T."/>
            <person name="Morono Y."/>
            <person name="Uchiyama I."/>
            <person name="Ito T."/>
            <person name="Fujiyama A."/>
            <person name="Inagaki F."/>
            <person name="Takami H."/>
        </authorList>
    </citation>
    <scope>NUCLEOTIDE SEQUENCE</scope>
    <source>
        <strain evidence="11">Expedition CK06-06</strain>
    </source>
</reference>
<evidence type="ECO:0000256" key="5">
    <source>
        <dbReference type="ARBA" id="ARBA00023125"/>
    </source>
</evidence>
<keyword evidence="5" id="KW-0238">DNA-binding</keyword>
<evidence type="ECO:0000256" key="3">
    <source>
        <dbReference type="ARBA" id="ARBA00022763"/>
    </source>
</evidence>
<evidence type="ECO:0000256" key="9">
    <source>
        <dbReference type="ARBA" id="ARBA00023295"/>
    </source>
</evidence>
<evidence type="ECO:0000259" key="10">
    <source>
        <dbReference type="PROSITE" id="PS51068"/>
    </source>
</evidence>
<evidence type="ECO:0000256" key="6">
    <source>
        <dbReference type="ARBA" id="ARBA00023204"/>
    </source>
</evidence>
<accession>X1HAM6</accession>
<feature type="domain" description="Formamidopyrimidine-DNA glycosylase catalytic" evidence="10">
    <location>
        <begin position="2"/>
        <end position="115"/>
    </location>
</feature>